<dbReference type="PATRIC" id="fig|1938.6.peg.3475"/>
<dbReference type="SMART" id="SM00860">
    <property type="entry name" value="SMI1_KNR4"/>
    <property type="match status" value="1"/>
</dbReference>
<evidence type="ECO:0000313" key="3">
    <source>
        <dbReference type="Proteomes" id="UP000037023"/>
    </source>
</evidence>
<feature type="domain" description="Knr4/Smi1-like" evidence="1">
    <location>
        <begin position="28"/>
        <end position="163"/>
    </location>
</feature>
<comment type="caution">
    <text evidence="2">The sequence shown here is derived from an EMBL/GenBank/DDBJ whole genome shotgun (WGS) entry which is preliminary data.</text>
</comment>
<dbReference type="OrthoDB" id="3466111at2"/>
<evidence type="ECO:0000313" key="2">
    <source>
        <dbReference type="EMBL" id="KOG26926.1"/>
    </source>
</evidence>
<dbReference type="Pfam" id="PF09346">
    <property type="entry name" value="SMI1_KNR4"/>
    <property type="match status" value="1"/>
</dbReference>
<dbReference type="InterPro" id="IPR037883">
    <property type="entry name" value="Knr4/Smi1-like_sf"/>
</dbReference>
<accession>A0A0L8KLZ8</accession>
<dbReference type="RefSeq" id="WP_053194463.1">
    <property type="nucleotide sequence ID" value="NZ_LGUP01000132.1"/>
</dbReference>
<dbReference type="SUPFAM" id="SSF160631">
    <property type="entry name" value="SMI1/KNR4-like"/>
    <property type="match status" value="1"/>
</dbReference>
<evidence type="ECO:0000259" key="1">
    <source>
        <dbReference type="SMART" id="SM00860"/>
    </source>
</evidence>
<reference evidence="2 3" key="1">
    <citation type="submission" date="2015-06" db="EMBL/GenBank/DDBJ databases">
        <authorList>
            <person name="Hoefler B.C."/>
            <person name="Straight P.D."/>
        </authorList>
    </citation>
    <scope>NUCLEOTIDE SEQUENCE [LARGE SCALE GENOMIC DNA]</scope>
    <source>
        <strain evidence="2 3">NRRL 3427</strain>
    </source>
</reference>
<name>A0A0L8KLZ8_STRVR</name>
<dbReference type="InterPro" id="IPR018958">
    <property type="entry name" value="Knr4/Smi1-like_dom"/>
</dbReference>
<organism evidence="2 3">
    <name type="scientific">Streptomyces viridochromogenes</name>
    <dbReference type="NCBI Taxonomy" id="1938"/>
    <lineage>
        <taxon>Bacteria</taxon>
        <taxon>Bacillati</taxon>
        <taxon>Actinomycetota</taxon>
        <taxon>Actinomycetes</taxon>
        <taxon>Kitasatosporales</taxon>
        <taxon>Streptomycetaceae</taxon>
        <taxon>Streptomyces</taxon>
    </lineage>
</organism>
<gene>
    <name evidence="2" type="ORF">ADK34_16065</name>
</gene>
<dbReference type="EMBL" id="LGUP01000132">
    <property type="protein sequence ID" value="KOG26926.1"/>
    <property type="molecule type" value="Genomic_DNA"/>
</dbReference>
<dbReference type="AlphaFoldDB" id="A0A0L8KLZ8"/>
<proteinExistence type="predicted"/>
<dbReference type="Proteomes" id="UP000037023">
    <property type="component" value="Unassembled WGS sequence"/>
</dbReference>
<protein>
    <recommendedName>
        <fullName evidence="1">Knr4/Smi1-like domain-containing protein</fullName>
    </recommendedName>
</protein>
<sequence length="189" mass="21306">MSVAESWSRVMSLLREHAPADHADLPGPATEEMLAAAEERMGISLHGDLRIWLLQNNLDLPEEDFDDDVMCCGFDGFPDEGSFFLGIRAMERLYANRSTSCGFDPPDQPDYPFWRNEWIPFLSDQDGWMGKFIDVRDGRVGSWFVGDPTVTGEYESMAQYFDSVAETLTRIAGGSSPVCRFTEGRLVWS</sequence>
<dbReference type="Gene3D" id="3.40.1580.10">
    <property type="entry name" value="SMI1/KNR4-like"/>
    <property type="match status" value="1"/>
</dbReference>